<dbReference type="EMBL" id="RDQK01000002">
    <property type="protein sequence ID" value="RMX11564.1"/>
    <property type="molecule type" value="Genomic_DNA"/>
</dbReference>
<dbReference type="PANTHER" id="PTHR11019">
    <property type="entry name" value="HTH-TYPE TRANSCRIPTIONAL REGULATOR NIMR"/>
    <property type="match status" value="1"/>
</dbReference>
<evidence type="ECO:0000259" key="5">
    <source>
        <dbReference type="PROSITE" id="PS01124"/>
    </source>
</evidence>
<protein>
    <submittedName>
        <fullName evidence="6">AraC family transcriptional regulator</fullName>
    </submittedName>
</protein>
<evidence type="ECO:0000256" key="4">
    <source>
        <dbReference type="SAM" id="MobiDB-lite"/>
    </source>
</evidence>
<dbReference type="InterPro" id="IPR009057">
    <property type="entry name" value="Homeodomain-like_sf"/>
</dbReference>
<reference evidence="6 7" key="1">
    <citation type="submission" date="2018-10" db="EMBL/GenBank/DDBJ databases">
        <title>Comamonadaceae CDC group NO-1 genome sequencing and assembly.</title>
        <authorList>
            <person name="Bernier A.-M."/>
            <person name="Bernard K."/>
        </authorList>
    </citation>
    <scope>NUCLEOTIDE SEQUENCE [LARGE SCALE GENOMIC DNA]</scope>
    <source>
        <strain evidence="6 7">NML180581</strain>
    </source>
</reference>
<sequence>MVKAATAPRARHAVRASIPRPQTFPMTSFHCIQAHSGGRQAGELSLHTHEEGLLFMLTGGLIHVETERQAWCASPGHLGWIAPGVPHRAQWHGVAGGIFLYLHPRHCAPLPAAAATVRLTPLAEALMRRLLALRRGCAASDWAPDSASDATLEAVPGPDAAGGARIAALIELLLGELQDGLPAALPGLPLPRSAALQALAQAFLAAPDSADDLPQWARRARMSASTLQRRFKAETGLSPSHWRQRARLMRAQELLAGGASVTAAAMHVGYGNVSAFIEAFARHFGTTPGQYLQAGATPARHAETGENERRVPDPQP</sequence>
<feature type="compositionally biased region" description="Basic and acidic residues" evidence="4">
    <location>
        <begin position="300"/>
        <end position="316"/>
    </location>
</feature>
<dbReference type="PROSITE" id="PS00041">
    <property type="entry name" value="HTH_ARAC_FAMILY_1"/>
    <property type="match status" value="1"/>
</dbReference>
<gene>
    <name evidence="6" type="ORF">EBQ24_01040</name>
</gene>
<evidence type="ECO:0000313" key="6">
    <source>
        <dbReference type="EMBL" id="RMX11564.1"/>
    </source>
</evidence>
<dbReference type="SUPFAM" id="SSF51182">
    <property type="entry name" value="RmlC-like cupins"/>
    <property type="match status" value="1"/>
</dbReference>
<evidence type="ECO:0000256" key="3">
    <source>
        <dbReference type="ARBA" id="ARBA00023163"/>
    </source>
</evidence>
<dbReference type="SMART" id="SM00342">
    <property type="entry name" value="HTH_ARAC"/>
    <property type="match status" value="1"/>
</dbReference>
<accession>A0A3M6R8J0</accession>
<dbReference type="Gene3D" id="1.10.10.60">
    <property type="entry name" value="Homeodomain-like"/>
    <property type="match status" value="2"/>
</dbReference>
<evidence type="ECO:0000256" key="1">
    <source>
        <dbReference type="ARBA" id="ARBA00023015"/>
    </source>
</evidence>
<comment type="caution">
    <text evidence="6">The sequence shown here is derived from an EMBL/GenBank/DDBJ whole genome shotgun (WGS) entry which is preliminary data.</text>
</comment>
<evidence type="ECO:0000256" key="2">
    <source>
        <dbReference type="ARBA" id="ARBA00023125"/>
    </source>
</evidence>
<proteinExistence type="predicted"/>
<keyword evidence="2" id="KW-0238">DNA-binding</keyword>
<evidence type="ECO:0000313" key="7">
    <source>
        <dbReference type="Proteomes" id="UP000281171"/>
    </source>
</evidence>
<organism evidence="6 7">
    <name type="scientific">Allofranklinella schreckenbergeri</name>
    <dbReference type="NCBI Taxonomy" id="1076744"/>
    <lineage>
        <taxon>Bacteria</taxon>
        <taxon>Pseudomonadati</taxon>
        <taxon>Pseudomonadota</taxon>
        <taxon>Betaproteobacteria</taxon>
        <taxon>Burkholderiales</taxon>
        <taxon>Comamonadaceae</taxon>
        <taxon>Allofranklinella</taxon>
    </lineage>
</organism>
<keyword evidence="1" id="KW-0805">Transcription regulation</keyword>
<dbReference type="GO" id="GO:0043565">
    <property type="term" value="F:sequence-specific DNA binding"/>
    <property type="evidence" value="ECO:0007669"/>
    <property type="project" value="InterPro"/>
</dbReference>
<dbReference type="AlphaFoldDB" id="A0A3M6R8J0"/>
<feature type="domain" description="HTH araC/xylS-type" evidence="5">
    <location>
        <begin position="213"/>
        <end position="294"/>
    </location>
</feature>
<dbReference type="InterPro" id="IPR011051">
    <property type="entry name" value="RmlC_Cupin_sf"/>
</dbReference>
<dbReference type="Pfam" id="PF12833">
    <property type="entry name" value="HTH_18"/>
    <property type="match status" value="1"/>
</dbReference>
<dbReference type="PROSITE" id="PS01124">
    <property type="entry name" value="HTH_ARAC_FAMILY_2"/>
    <property type="match status" value="1"/>
</dbReference>
<dbReference type="PANTHER" id="PTHR11019:SF199">
    <property type="entry name" value="HTH-TYPE TRANSCRIPTIONAL REGULATOR NIMR"/>
    <property type="match status" value="1"/>
</dbReference>
<dbReference type="SUPFAM" id="SSF46689">
    <property type="entry name" value="Homeodomain-like"/>
    <property type="match status" value="2"/>
</dbReference>
<dbReference type="InterPro" id="IPR018062">
    <property type="entry name" value="HTH_AraC-typ_CS"/>
</dbReference>
<dbReference type="Proteomes" id="UP000281171">
    <property type="component" value="Unassembled WGS sequence"/>
</dbReference>
<name>A0A3M6R8J0_9BURK</name>
<dbReference type="GO" id="GO:0003700">
    <property type="term" value="F:DNA-binding transcription factor activity"/>
    <property type="evidence" value="ECO:0007669"/>
    <property type="project" value="InterPro"/>
</dbReference>
<feature type="region of interest" description="Disordered" evidence="4">
    <location>
        <begin position="292"/>
        <end position="316"/>
    </location>
</feature>
<dbReference type="InterPro" id="IPR018060">
    <property type="entry name" value="HTH_AraC"/>
</dbReference>
<keyword evidence="3" id="KW-0804">Transcription</keyword>